<feature type="transmembrane region" description="Helical" evidence="1">
    <location>
        <begin position="72"/>
        <end position="89"/>
    </location>
</feature>
<keyword evidence="1" id="KW-0812">Transmembrane</keyword>
<comment type="caution">
    <text evidence="2">The sequence shown here is derived from an EMBL/GenBank/DDBJ whole genome shotgun (WGS) entry which is preliminary data.</text>
</comment>
<keyword evidence="3" id="KW-1185">Reference proteome</keyword>
<protein>
    <submittedName>
        <fullName evidence="2">Uncharacterized protein</fullName>
    </submittedName>
</protein>
<sequence>MKKVIGYGMAFIVLTLMAAMLYGADIPLPSGYVWLILILNTIFAFFSIFAPRPVLYLYEMNAFEEKDSIRTYFFKLIALTFSGLNYYAQDIIYRVPFVVSRLISIVFFLFLLWQMFLLTMIF</sequence>
<keyword evidence="1" id="KW-0472">Membrane</keyword>
<evidence type="ECO:0000313" key="2">
    <source>
        <dbReference type="EMBL" id="PLT29798.1"/>
    </source>
</evidence>
<dbReference type="RefSeq" id="WP_101642003.1">
    <property type="nucleotide sequence ID" value="NZ_PGUY01000033.1"/>
</dbReference>
<dbReference type="AlphaFoldDB" id="A0A2N5M608"/>
<reference evidence="2 3" key="1">
    <citation type="submission" date="2017-11" db="EMBL/GenBank/DDBJ databases">
        <title>Comparitive Functional Genomics of Dry Heat Resistant strains isolated from the Viking Spacecraft.</title>
        <authorList>
            <person name="Seuylemezian A."/>
            <person name="Cooper K."/>
            <person name="Vaishampayan P."/>
        </authorList>
    </citation>
    <scope>NUCLEOTIDE SEQUENCE [LARGE SCALE GENOMIC DNA]</scope>
    <source>
        <strain evidence="2 3">V1-29</strain>
    </source>
</reference>
<dbReference type="Proteomes" id="UP000234748">
    <property type="component" value="Unassembled WGS sequence"/>
</dbReference>
<organism evidence="2 3">
    <name type="scientific">Peribacillus deserti</name>
    <dbReference type="NCBI Taxonomy" id="673318"/>
    <lineage>
        <taxon>Bacteria</taxon>
        <taxon>Bacillati</taxon>
        <taxon>Bacillota</taxon>
        <taxon>Bacilli</taxon>
        <taxon>Bacillales</taxon>
        <taxon>Bacillaceae</taxon>
        <taxon>Peribacillus</taxon>
    </lineage>
</organism>
<accession>A0A2N5M608</accession>
<name>A0A2N5M608_9BACI</name>
<dbReference type="EMBL" id="PGUY01000033">
    <property type="protein sequence ID" value="PLT29798.1"/>
    <property type="molecule type" value="Genomic_DNA"/>
</dbReference>
<proteinExistence type="predicted"/>
<feature type="transmembrane region" description="Helical" evidence="1">
    <location>
        <begin position="33"/>
        <end position="51"/>
    </location>
</feature>
<gene>
    <name evidence="2" type="ORF">CUU66_10870</name>
</gene>
<evidence type="ECO:0000313" key="3">
    <source>
        <dbReference type="Proteomes" id="UP000234748"/>
    </source>
</evidence>
<dbReference type="OrthoDB" id="2877974at2"/>
<keyword evidence="1" id="KW-1133">Transmembrane helix</keyword>
<evidence type="ECO:0000256" key="1">
    <source>
        <dbReference type="SAM" id="Phobius"/>
    </source>
</evidence>
<feature type="transmembrane region" description="Helical" evidence="1">
    <location>
        <begin position="101"/>
        <end position="121"/>
    </location>
</feature>